<evidence type="ECO:0000313" key="5">
    <source>
        <dbReference type="Proteomes" id="UP000225548"/>
    </source>
</evidence>
<dbReference type="GO" id="GO:0016747">
    <property type="term" value="F:acyltransferase activity, transferring groups other than amino-acyl groups"/>
    <property type="evidence" value="ECO:0007669"/>
    <property type="project" value="InterPro"/>
</dbReference>
<evidence type="ECO:0000313" key="4">
    <source>
        <dbReference type="EMBL" id="PFG34897.1"/>
    </source>
</evidence>
<dbReference type="PANTHER" id="PTHR43877">
    <property type="entry name" value="AMINOALKYLPHOSPHONATE N-ACETYLTRANSFERASE-RELATED-RELATED"/>
    <property type="match status" value="1"/>
</dbReference>
<organism evidence="4 5">
    <name type="scientific">Sanguibacter antarcticus</name>
    <dbReference type="NCBI Taxonomy" id="372484"/>
    <lineage>
        <taxon>Bacteria</taxon>
        <taxon>Bacillati</taxon>
        <taxon>Actinomycetota</taxon>
        <taxon>Actinomycetes</taxon>
        <taxon>Micrococcales</taxon>
        <taxon>Sanguibacteraceae</taxon>
        <taxon>Sanguibacter</taxon>
    </lineage>
</organism>
<accession>A0A2A9E755</accession>
<dbReference type="EMBL" id="PDJG01000001">
    <property type="protein sequence ID" value="PFG34897.1"/>
    <property type="molecule type" value="Genomic_DNA"/>
</dbReference>
<keyword evidence="1 4" id="KW-0808">Transferase</keyword>
<proteinExistence type="predicted"/>
<comment type="caution">
    <text evidence="4">The sequence shown here is derived from an EMBL/GenBank/DDBJ whole genome shotgun (WGS) entry which is preliminary data.</text>
</comment>
<dbReference type="AlphaFoldDB" id="A0A2A9E755"/>
<dbReference type="PROSITE" id="PS51186">
    <property type="entry name" value="GNAT"/>
    <property type="match status" value="1"/>
</dbReference>
<dbReference type="Proteomes" id="UP000225548">
    <property type="component" value="Unassembled WGS sequence"/>
</dbReference>
<evidence type="ECO:0000256" key="1">
    <source>
        <dbReference type="ARBA" id="ARBA00022679"/>
    </source>
</evidence>
<dbReference type="InterPro" id="IPR000182">
    <property type="entry name" value="GNAT_dom"/>
</dbReference>
<dbReference type="SUPFAM" id="SSF55729">
    <property type="entry name" value="Acyl-CoA N-acyltransferases (Nat)"/>
    <property type="match status" value="1"/>
</dbReference>
<dbReference type="CDD" id="cd04301">
    <property type="entry name" value="NAT_SF"/>
    <property type="match status" value="1"/>
</dbReference>
<sequence length="178" mass="18935">MGRTAEDLDGTLTVAAGRRLHGYSAAMTPATIRAATRDDIPAIVRMLADDPLGASRETPDDRAPYDAAFDRILAEPQHRLVVAERDGIVVGTLQLTIVPGLSRQGANRGLVEGVRVDSSARSGGLGTQLVAWAIEAARASGCTLVQLTTDASRTDAHRFYERLGFVGSHVGFKLALDR</sequence>
<keyword evidence="2" id="KW-0012">Acyltransferase</keyword>
<dbReference type="PANTHER" id="PTHR43877:SF2">
    <property type="entry name" value="AMINOALKYLPHOSPHONATE N-ACETYLTRANSFERASE-RELATED"/>
    <property type="match status" value="1"/>
</dbReference>
<dbReference type="InterPro" id="IPR050832">
    <property type="entry name" value="Bact_Acetyltransf"/>
</dbReference>
<dbReference type="Pfam" id="PF00583">
    <property type="entry name" value="Acetyltransf_1"/>
    <property type="match status" value="1"/>
</dbReference>
<evidence type="ECO:0000256" key="2">
    <source>
        <dbReference type="ARBA" id="ARBA00023315"/>
    </source>
</evidence>
<dbReference type="Gene3D" id="3.40.630.30">
    <property type="match status" value="1"/>
</dbReference>
<dbReference type="InterPro" id="IPR016181">
    <property type="entry name" value="Acyl_CoA_acyltransferase"/>
</dbReference>
<protein>
    <submittedName>
        <fullName evidence="4">N-acetylglutamate synthase-like GNAT family acetyltransferase</fullName>
    </submittedName>
</protein>
<gene>
    <name evidence="4" type="ORF">ATL42_2828</name>
</gene>
<name>A0A2A9E755_9MICO</name>
<reference evidence="4 5" key="1">
    <citation type="submission" date="2017-10" db="EMBL/GenBank/DDBJ databases">
        <title>Sequencing the genomes of 1000 actinobacteria strains.</title>
        <authorList>
            <person name="Klenk H.-P."/>
        </authorList>
    </citation>
    <scope>NUCLEOTIDE SEQUENCE [LARGE SCALE GENOMIC DNA]</scope>
    <source>
        <strain evidence="4 5">DSM 18966</strain>
    </source>
</reference>
<feature type="domain" description="N-acetyltransferase" evidence="3">
    <location>
        <begin position="30"/>
        <end position="178"/>
    </location>
</feature>
<keyword evidence="5" id="KW-1185">Reference proteome</keyword>
<evidence type="ECO:0000259" key="3">
    <source>
        <dbReference type="PROSITE" id="PS51186"/>
    </source>
</evidence>